<evidence type="ECO:0000313" key="2">
    <source>
        <dbReference type="Proteomes" id="UP000004994"/>
    </source>
</evidence>
<organism evidence="1">
    <name type="scientific">Solanum lycopersicum</name>
    <name type="common">Tomato</name>
    <name type="synonym">Lycopersicon esculentum</name>
    <dbReference type="NCBI Taxonomy" id="4081"/>
    <lineage>
        <taxon>Eukaryota</taxon>
        <taxon>Viridiplantae</taxon>
        <taxon>Streptophyta</taxon>
        <taxon>Embryophyta</taxon>
        <taxon>Tracheophyta</taxon>
        <taxon>Spermatophyta</taxon>
        <taxon>Magnoliopsida</taxon>
        <taxon>eudicotyledons</taxon>
        <taxon>Gunneridae</taxon>
        <taxon>Pentapetalae</taxon>
        <taxon>asterids</taxon>
        <taxon>lamiids</taxon>
        <taxon>Solanales</taxon>
        <taxon>Solanaceae</taxon>
        <taxon>Solanoideae</taxon>
        <taxon>Solaneae</taxon>
        <taxon>Solanum</taxon>
        <taxon>Solanum subgen. Lycopersicon</taxon>
    </lineage>
</organism>
<dbReference type="Gramene" id="Solyc00g013183.1.1">
    <property type="protein sequence ID" value="Solyc00g013183.1.1"/>
    <property type="gene ID" value="Solyc00g013183.1"/>
</dbReference>
<sequence length="398" mass="45326">MINGVACNHPCSIAYTGPNDVLSGMPSFPLDSTHDRTTSTVACHHCPWKVYMIKQHWVWHVIIAFGQHTRLDDVGHGMPSWTLSSTHSRMTSGVACHHRLRTAHTAWHTIIAFRIHTRLDDIGRGMQSYTLVSTYCRMTSSVSCNHRLWTSHIVGRRNTGRRHKEWHAIIVMDNKQGQTIKHSQTTTGWHALIYLGLHIRWKNVERVMLSTYLGFTHGRMTSGMACPHVSWAAKTARGRLERHAVIAHGQHIRTHSQTMSRITCHQHRFYEKFLHTRLDDVESGMTSSPFDSTYDKTTSGCGMSVSLCTTKTDERRRALHAIIALGLPILLDDMKRGMPTWPFRSTHGQTMSVVSCHLRIWATHMRTWSYDIERGMTSSPLDMTHDRTMAGVACHHSP</sequence>
<keyword evidence="2" id="KW-1185">Reference proteome</keyword>
<dbReference type="PANTHER" id="PTHR33187">
    <property type="entry name" value="WU:FI09B08"/>
    <property type="match status" value="1"/>
</dbReference>
<dbReference type="EnsemblPlants" id="Solyc00g013183.1.1">
    <property type="protein sequence ID" value="Solyc00g013183.1.1"/>
    <property type="gene ID" value="Solyc00g013183.1"/>
</dbReference>
<proteinExistence type="predicted"/>
<evidence type="ECO:0000313" key="1">
    <source>
        <dbReference type="EnsemblPlants" id="Solyc00g013183.1.1"/>
    </source>
</evidence>
<name>A0A494G8R8_SOLLC</name>
<reference evidence="1" key="2">
    <citation type="submission" date="2019-04" db="UniProtKB">
        <authorList>
            <consortium name="EnsemblPlants"/>
        </authorList>
    </citation>
    <scope>IDENTIFICATION</scope>
    <source>
        <strain evidence="1">cv. Heinz 1706</strain>
    </source>
</reference>
<dbReference type="InParanoid" id="A0A494G8R8"/>
<protein>
    <submittedName>
        <fullName evidence="1">Uncharacterized protein</fullName>
    </submittedName>
</protein>
<dbReference type="AlphaFoldDB" id="A0A494G8R8"/>
<accession>A0A494G8R8</accession>
<reference evidence="1" key="1">
    <citation type="journal article" date="2012" name="Nature">
        <title>The tomato genome sequence provides insights into fleshy fruit evolution.</title>
        <authorList>
            <consortium name="Tomato Genome Consortium"/>
        </authorList>
    </citation>
    <scope>NUCLEOTIDE SEQUENCE [LARGE SCALE GENOMIC DNA]</scope>
    <source>
        <strain evidence="1">cv. Heinz 1706</strain>
    </source>
</reference>
<dbReference type="PANTHER" id="PTHR33187:SF11">
    <property type="entry name" value="AMINOTRANSFERASE-LIKE PLANT MOBILE DOMAIN-CONTAINING PROTEIN"/>
    <property type="match status" value="1"/>
</dbReference>
<dbReference type="Proteomes" id="UP000004994">
    <property type="component" value="Unassembled WGS sequence"/>
</dbReference>